<proteinExistence type="predicted"/>
<name>A0A5B7BEC9_DAVIN</name>
<gene>
    <name evidence="2" type="ORF">Din_036688</name>
</gene>
<dbReference type="AlphaFoldDB" id="A0A5B7BEC9"/>
<protein>
    <submittedName>
        <fullName evidence="2">Uncharacterized protein</fullName>
    </submittedName>
</protein>
<keyword evidence="1" id="KW-0175">Coiled coil</keyword>
<dbReference type="EMBL" id="GHES01036688">
    <property type="protein sequence ID" value="MPA67247.1"/>
    <property type="molecule type" value="Transcribed_RNA"/>
</dbReference>
<evidence type="ECO:0000313" key="2">
    <source>
        <dbReference type="EMBL" id="MPA67247.1"/>
    </source>
</evidence>
<dbReference type="PANTHER" id="PTHR33735:SF14">
    <property type="entry name" value="PHAGE CAPSID SCAFFOLDING PROTEIN (GPO) SERINE PEPTIDASE"/>
    <property type="match status" value="1"/>
</dbReference>
<sequence>MATTRLIVPYSPTSLHFRPSRKFQASIFNLICHSAISKHGDGSRFLIGRSLQYLSTQRAQSDRYRKMNFVVYSSIQPGAPLPSGSPPSSWNWILGMVIAMVLPFLRHKWGPLFTLTKQVENAVETAELVTEAIEKVAEEVERVAEEIADDLPEGGKLKNAVVFVEQLAKETAKNAHFADEIIDKVEEMEKEVESLIEPVIDQANEVAKEAAAEKQTSKL</sequence>
<organism evidence="2">
    <name type="scientific">Davidia involucrata</name>
    <name type="common">Dove tree</name>
    <dbReference type="NCBI Taxonomy" id="16924"/>
    <lineage>
        <taxon>Eukaryota</taxon>
        <taxon>Viridiplantae</taxon>
        <taxon>Streptophyta</taxon>
        <taxon>Embryophyta</taxon>
        <taxon>Tracheophyta</taxon>
        <taxon>Spermatophyta</taxon>
        <taxon>Magnoliopsida</taxon>
        <taxon>eudicotyledons</taxon>
        <taxon>Gunneridae</taxon>
        <taxon>Pentapetalae</taxon>
        <taxon>asterids</taxon>
        <taxon>Cornales</taxon>
        <taxon>Nyssaceae</taxon>
        <taxon>Davidia</taxon>
    </lineage>
</organism>
<dbReference type="PANTHER" id="PTHR33735">
    <property type="entry name" value="EXPRESSED PROTEIN"/>
    <property type="match status" value="1"/>
</dbReference>
<accession>A0A5B7BEC9</accession>
<evidence type="ECO:0000256" key="1">
    <source>
        <dbReference type="SAM" id="Coils"/>
    </source>
</evidence>
<reference evidence="2" key="1">
    <citation type="submission" date="2019-08" db="EMBL/GenBank/DDBJ databases">
        <title>Reference gene set and small RNA set construction with multiple tissues from Davidia involucrata Baill.</title>
        <authorList>
            <person name="Yang H."/>
            <person name="Zhou C."/>
            <person name="Li G."/>
            <person name="Wang J."/>
            <person name="Gao P."/>
            <person name="Wang M."/>
            <person name="Wang R."/>
            <person name="Zhao Y."/>
        </authorList>
    </citation>
    <scope>NUCLEOTIDE SEQUENCE</scope>
    <source>
        <tissue evidence="2">Mixed with DoveR01_LX</tissue>
    </source>
</reference>
<feature type="coiled-coil region" evidence="1">
    <location>
        <begin position="119"/>
        <end position="146"/>
    </location>
</feature>